<feature type="chain" id="PRO_5003020275" description="Lipoprotein" evidence="1">
    <location>
        <begin position="21"/>
        <end position="182"/>
    </location>
</feature>
<name>D1ALP2_SEBTE</name>
<keyword evidence="1" id="KW-0732">Signal</keyword>
<dbReference type="PROSITE" id="PS51257">
    <property type="entry name" value="PROKAR_LIPOPROTEIN"/>
    <property type="match status" value="1"/>
</dbReference>
<protein>
    <recommendedName>
        <fullName evidence="4">Lipoprotein</fullName>
    </recommendedName>
</protein>
<reference evidence="2 3" key="2">
    <citation type="journal article" date="2010" name="Stand. Genomic Sci.">
        <title>Complete genome sequence of Sebaldella termitidis type strain (NCTC 11300).</title>
        <authorList>
            <person name="Harmon-Smith M."/>
            <person name="Celia L."/>
            <person name="Chertkov O."/>
            <person name="Lapidus A."/>
            <person name="Copeland A."/>
            <person name="Glavina Del Rio T."/>
            <person name="Nolan M."/>
            <person name="Lucas S."/>
            <person name="Tice H."/>
            <person name="Cheng J.F."/>
            <person name="Han C."/>
            <person name="Detter J.C."/>
            <person name="Bruce D."/>
            <person name="Goodwin L."/>
            <person name="Pitluck S."/>
            <person name="Pati A."/>
            <person name="Liolios K."/>
            <person name="Ivanova N."/>
            <person name="Mavromatis K."/>
            <person name="Mikhailova N."/>
            <person name="Chen A."/>
            <person name="Palaniappan K."/>
            <person name="Land M."/>
            <person name="Hauser L."/>
            <person name="Chang Y.J."/>
            <person name="Jeffries C.D."/>
            <person name="Brettin T."/>
            <person name="Goker M."/>
            <person name="Beck B."/>
            <person name="Bristow J."/>
            <person name="Eisen J.A."/>
            <person name="Markowitz V."/>
            <person name="Hugenholtz P."/>
            <person name="Kyrpides N.C."/>
            <person name="Klenk H.P."/>
            <person name="Chen F."/>
        </authorList>
    </citation>
    <scope>NUCLEOTIDE SEQUENCE [LARGE SCALE GENOMIC DNA]</scope>
    <source>
        <strain evidence="3">ATCC 33386 / NCTC 11300</strain>
    </source>
</reference>
<evidence type="ECO:0000313" key="2">
    <source>
        <dbReference type="EMBL" id="ACZ09385.1"/>
    </source>
</evidence>
<proteinExistence type="predicted"/>
<evidence type="ECO:0000313" key="3">
    <source>
        <dbReference type="Proteomes" id="UP000000845"/>
    </source>
</evidence>
<organism evidence="2 3">
    <name type="scientific">Sebaldella termitidis (strain ATCC 33386 / NCTC 11300)</name>
    <dbReference type="NCBI Taxonomy" id="526218"/>
    <lineage>
        <taxon>Bacteria</taxon>
        <taxon>Fusobacteriati</taxon>
        <taxon>Fusobacteriota</taxon>
        <taxon>Fusobacteriia</taxon>
        <taxon>Fusobacteriales</taxon>
        <taxon>Leptotrichiaceae</taxon>
        <taxon>Sebaldella</taxon>
    </lineage>
</organism>
<evidence type="ECO:0000256" key="1">
    <source>
        <dbReference type="SAM" id="SignalP"/>
    </source>
</evidence>
<dbReference type="HOGENOM" id="CLU_1481026_0_0_0"/>
<dbReference type="EMBL" id="CP001739">
    <property type="protein sequence ID" value="ACZ09385.1"/>
    <property type="molecule type" value="Genomic_DNA"/>
</dbReference>
<dbReference type="RefSeq" id="WP_012861979.1">
    <property type="nucleotide sequence ID" value="NC_013517.1"/>
</dbReference>
<sequence length="182" mass="21209">MKKIIILLFLLILMSCSKESGSQKSFENLMSTFQSGNEDQIIKISERNFSDNPFNQYFFEEAPFYLQSFKKIKYKIIEVKEDKNTATIKFLIEAPNLSEYSIEPYLKLSTSQLTFSGYNKKEILFQATNAAYSSILARNDLKYIKKELSLNIVKKRGKWVIDENSPDFIEFVAVLIERKTSF</sequence>
<reference evidence="3" key="1">
    <citation type="submission" date="2009-09" db="EMBL/GenBank/DDBJ databases">
        <title>The complete chromosome of Sebaldella termitidis ATCC 33386.</title>
        <authorList>
            <consortium name="US DOE Joint Genome Institute (JGI-PGF)"/>
            <person name="Lucas S."/>
            <person name="Copeland A."/>
            <person name="Lapidus A."/>
            <person name="Glavina del Rio T."/>
            <person name="Dalin E."/>
            <person name="Tice H."/>
            <person name="Bruce D."/>
            <person name="Goodwin L."/>
            <person name="Pitluck S."/>
            <person name="Kyrpides N."/>
            <person name="Mavromatis K."/>
            <person name="Ivanova N."/>
            <person name="Mikhailova N."/>
            <person name="Sims D."/>
            <person name="Meincke L."/>
            <person name="Brettin T."/>
            <person name="Detter J.C."/>
            <person name="Han C."/>
            <person name="Larimer F."/>
            <person name="Land M."/>
            <person name="Hauser L."/>
            <person name="Markowitz V."/>
            <person name="Cheng J.F."/>
            <person name="Hugenholtz P."/>
            <person name="Woyke T."/>
            <person name="Wu D."/>
            <person name="Eisen J.A."/>
        </authorList>
    </citation>
    <scope>NUCLEOTIDE SEQUENCE [LARGE SCALE GENOMIC DNA]</scope>
    <source>
        <strain evidence="3">ATCC 33386 / NCTC 11300</strain>
    </source>
</reference>
<feature type="signal peptide" evidence="1">
    <location>
        <begin position="1"/>
        <end position="20"/>
    </location>
</feature>
<accession>D1ALP2</accession>
<dbReference type="Proteomes" id="UP000000845">
    <property type="component" value="Chromosome"/>
</dbReference>
<dbReference type="AlphaFoldDB" id="D1ALP2"/>
<keyword evidence="3" id="KW-1185">Reference proteome</keyword>
<evidence type="ECO:0008006" key="4">
    <source>
        <dbReference type="Google" id="ProtNLM"/>
    </source>
</evidence>
<gene>
    <name evidence="2" type="ordered locus">Sterm_2533</name>
</gene>
<dbReference type="KEGG" id="str:Sterm_2533"/>